<dbReference type="Pfam" id="PF02535">
    <property type="entry name" value="Zip"/>
    <property type="match status" value="1"/>
</dbReference>
<dbReference type="GO" id="GO:0016020">
    <property type="term" value="C:membrane"/>
    <property type="evidence" value="ECO:0007669"/>
    <property type="project" value="UniProtKB-SubCell"/>
</dbReference>
<dbReference type="InterPro" id="IPR003689">
    <property type="entry name" value="ZIP"/>
</dbReference>
<feature type="transmembrane region" description="Helical" evidence="5">
    <location>
        <begin position="125"/>
        <end position="150"/>
    </location>
</feature>
<comment type="caution">
    <text evidence="6">The sequence shown here is derived from an EMBL/GenBank/DDBJ whole genome shotgun (WGS) entry which is preliminary data.</text>
</comment>
<gene>
    <name evidence="6" type="ORF">JOD01_002559</name>
</gene>
<feature type="transmembrane region" description="Helical" evidence="5">
    <location>
        <begin position="219"/>
        <end position="237"/>
    </location>
</feature>
<keyword evidence="2 5" id="KW-0812">Transmembrane</keyword>
<accession>A0A938XVK7</accession>
<feature type="transmembrane region" description="Helical" evidence="5">
    <location>
        <begin position="36"/>
        <end position="55"/>
    </location>
</feature>
<evidence type="ECO:0000313" key="6">
    <source>
        <dbReference type="EMBL" id="MBM7590947.1"/>
    </source>
</evidence>
<keyword evidence="7" id="KW-1185">Reference proteome</keyword>
<dbReference type="PANTHER" id="PTHR11040">
    <property type="entry name" value="ZINC/IRON TRANSPORTER"/>
    <property type="match status" value="1"/>
</dbReference>
<comment type="subcellular location">
    <subcellularLocation>
        <location evidence="1">Membrane</location>
        <topology evidence="1">Multi-pass membrane protein</topology>
    </subcellularLocation>
</comment>
<protein>
    <submittedName>
        <fullName evidence="6">ZIP family zinc transporter/zinc and cadmium transporter</fullName>
    </submittedName>
</protein>
<feature type="transmembrane region" description="Helical" evidence="5">
    <location>
        <begin position="157"/>
        <end position="179"/>
    </location>
</feature>
<feature type="transmembrane region" description="Helical" evidence="5">
    <location>
        <begin position="6"/>
        <end position="29"/>
    </location>
</feature>
<evidence type="ECO:0000256" key="4">
    <source>
        <dbReference type="ARBA" id="ARBA00023136"/>
    </source>
</evidence>
<evidence type="ECO:0000256" key="3">
    <source>
        <dbReference type="ARBA" id="ARBA00022989"/>
    </source>
</evidence>
<dbReference type="PANTHER" id="PTHR11040:SF44">
    <property type="entry name" value="PROTEIN ZNTC-RELATED"/>
    <property type="match status" value="1"/>
</dbReference>
<evidence type="ECO:0000256" key="2">
    <source>
        <dbReference type="ARBA" id="ARBA00022692"/>
    </source>
</evidence>
<feature type="transmembrane region" description="Helical" evidence="5">
    <location>
        <begin position="185"/>
        <end position="207"/>
    </location>
</feature>
<dbReference type="GO" id="GO:0005385">
    <property type="term" value="F:zinc ion transmembrane transporter activity"/>
    <property type="evidence" value="ECO:0007669"/>
    <property type="project" value="TreeGrafter"/>
</dbReference>
<keyword evidence="4 5" id="KW-0472">Membrane</keyword>
<sequence length="245" mass="26658">MVQLLPSTFFLLVCASALASVLGGMIIFLRRAWSDYALEAMVSAGGGILLSLTILDMIPHAAHEPRLIPFVLVGFSLLFVIELAGKEATHPANKRSVSGVYLGFLIHAFVEGVSLMASFQVNAHLGYSLIIALLLHKIPDGVTVATLLYASNKNRCFAFLGAVTLGGTTLLGILSVYWLDQWLPAIWSEIVISITTGVFLFVAASHLVPHILQKQRQQLGFYFFAGMLGYMLFSLLVQKNLLHPA</sequence>
<organism evidence="6 7">
    <name type="scientific">Brevibacillus fulvus</name>
    <dbReference type="NCBI Taxonomy" id="1125967"/>
    <lineage>
        <taxon>Bacteria</taxon>
        <taxon>Bacillati</taxon>
        <taxon>Bacillota</taxon>
        <taxon>Bacilli</taxon>
        <taxon>Bacillales</taxon>
        <taxon>Paenibacillaceae</taxon>
        <taxon>Brevibacillus</taxon>
    </lineage>
</organism>
<proteinExistence type="predicted"/>
<feature type="transmembrane region" description="Helical" evidence="5">
    <location>
        <begin position="97"/>
        <end position="119"/>
    </location>
</feature>
<name>A0A938XVK7_9BACL</name>
<evidence type="ECO:0000313" key="7">
    <source>
        <dbReference type="Proteomes" id="UP000717624"/>
    </source>
</evidence>
<dbReference type="Proteomes" id="UP000717624">
    <property type="component" value="Unassembled WGS sequence"/>
</dbReference>
<feature type="transmembrane region" description="Helical" evidence="5">
    <location>
        <begin position="67"/>
        <end position="85"/>
    </location>
</feature>
<dbReference type="EMBL" id="JAFBEB010000008">
    <property type="protein sequence ID" value="MBM7590947.1"/>
    <property type="molecule type" value="Genomic_DNA"/>
</dbReference>
<evidence type="ECO:0000256" key="1">
    <source>
        <dbReference type="ARBA" id="ARBA00004141"/>
    </source>
</evidence>
<evidence type="ECO:0000256" key="5">
    <source>
        <dbReference type="SAM" id="Phobius"/>
    </source>
</evidence>
<reference evidence="6" key="1">
    <citation type="submission" date="2021-01" db="EMBL/GenBank/DDBJ databases">
        <title>Genomic Encyclopedia of Type Strains, Phase IV (KMG-IV): sequencing the most valuable type-strain genomes for metagenomic binning, comparative biology and taxonomic classification.</title>
        <authorList>
            <person name="Goeker M."/>
        </authorList>
    </citation>
    <scope>NUCLEOTIDE SEQUENCE</scope>
    <source>
        <strain evidence="6">DSM 25523</strain>
    </source>
</reference>
<dbReference type="AlphaFoldDB" id="A0A938XVK7"/>
<keyword evidence="3 5" id="KW-1133">Transmembrane helix</keyword>